<dbReference type="AlphaFoldDB" id="A0AAV6ZMD9"/>
<dbReference type="PROSITE" id="PS51068">
    <property type="entry name" value="FPG_CAT"/>
    <property type="match status" value="1"/>
</dbReference>
<evidence type="ECO:0000256" key="19">
    <source>
        <dbReference type="ARBA" id="ARBA00073167"/>
    </source>
</evidence>
<dbReference type="GO" id="GO:0008270">
    <property type="term" value="F:zinc ion binding"/>
    <property type="evidence" value="ECO:0007669"/>
    <property type="project" value="UniProtKB-KW"/>
</dbReference>
<evidence type="ECO:0000256" key="3">
    <source>
        <dbReference type="ARBA" id="ARBA00012720"/>
    </source>
</evidence>
<evidence type="ECO:0000256" key="16">
    <source>
        <dbReference type="ARBA" id="ARBA00023295"/>
    </source>
</evidence>
<organism evidence="26 27">
    <name type="scientific">Engystomops pustulosus</name>
    <name type="common">Tungara frog</name>
    <name type="synonym">Physalaemus pustulosus</name>
    <dbReference type="NCBI Taxonomy" id="76066"/>
    <lineage>
        <taxon>Eukaryota</taxon>
        <taxon>Metazoa</taxon>
        <taxon>Chordata</taxon>
        <taxon>Craniata</taxon>
        <taxon>Vertebrata</taxon>
        <taxon>Euteleostomi</taxon>
        <taxon>Amphibia</taxon>
        <taxon>Batrachia</taxon>
        <taxon>Anura</taxon>
        <taxon>Neobatrachia</taxon>
        <taxon>Hyloidea</taxon>
        <taxon>Leptodactylidae</taxon>
        <taxon>Leiuperinae</taxon>
        <taxon>Engystomops</taxon>
    </lineage>
</organism>
<feature type="region of interest" description="Disordered" evidence="24">
    <location>
        <begin position="68"/>
        <end position="98"/>
    </location>
</feature>
<evidence type="ECO:0000256" key="11">
    <source>
        <dbReference type="ARBA" id="ARBA00023125"/>
    </source>
</evidence>
<protein>
    <recommendedName>
        <fullName evidence="19">Endonuclease 8-like 2</fullName>
        <ecNumber evidence="3">4.2.99.18</ecNumber>
    </recommendedName>
    <alternativeName>
        <fullName evidence="21">DNA glycosylase/AP lyase Neil2</fullName>
    </alternativeName>
    <alternativeName>
        <fullName evidence="20">DNA-(apurinic or apyrimidinic site) lyase Neil2</fullName>
    </alternativeName>
    <alternativeName>
        <fullName evidence="23">Endonuclease VIII-like 2</fullName>
    </alternativeName>
    <alternativeName>
        <fullName evidence="22">Nei-like protein 2</fullName>
    </alternativeName>
</protein>
<evidence type="ECO:0000256" key="14">
    <source>
        <dbReference type="ARBA" id="ARBA00023242"/>
    </source>
</evidence>
<dbReference type="GO" id="GO:0140078">
    <property type="term" value="F:class I DNA-(apurinic or apyrimidinic site) endonuclease activity"/>
    <property type="evidence" value="ECO:0007669"/>
    <property type="project" value="UniProtKB-EC"/>
</dbReference>
<evidence type="ECO:0000256" key="21">
    <source>
        <dbReference type="ARBA" id="ARBA00081875"/>
    </source>
</evidence>
<keyword evidence="27" id="KW-1185">Reference proteome</keyword>
<feature type="domain" description="Formamidopyrimidine-DNA glycosylase catalytic" evidence="25">
    <location>
        <begin position="2"/>
        <end position="158"/>
    </location>
</feature>
<dbReference type="Pfam" id="PF01149">
    <property type="entry name" value="Fapy_DNA_glyco"/>
    <property type="match status" value="1"/>
</dbReference>
<evidence type="ECO:0000256" key="20">
    <source>
        <dbReference type="ARBA" id="ARBA00076845"/>
    </source>
</evidence>
<keyword evidence="16" id="KW-0326">Glycosidase</keyword>
<evidence type="ECO:0000259" key="25">
    <source>
        <dbReference type="PROSITE" id="PS51068"/>
    </source>
</evidence>
<dbReference type="InterPro" id="IPR010979">
    <property type="entry name" value="Ribosomal_uS13-like_H2TH"/>
</dbReference>
<evidence type="ECO:0000313" key="27">
    <source>
        <dbReference type="Proteomes" id="UP000824782"/>
    </source>
</evidence>
<feature type="compositionally biased region" description="Polar residues" evidence="24">
    <location>
        <begin position="79"/>
        <end position="98"/>
    </location>
</feature>
<evidence type="ECO:0000256" key="4">
    <source>
        <dbReference type="ARBA" id="ARBA00022553"/>
    </source>
</evidence>
<evidence type="ECO:0000256" key="2">
    <source>
        <dbReference type="ARBA" id="ARBA00009409"/>
    </source>
</evidence>
<dbReference type="InterPro" id="IPR012319">
    <property type="entry name" value="FPG_cat"/>
</dbReference>
<evidence type="ECO:0000256" key="22">
    <source>
        <dbReference type="ARBA" id="ARBA00082923"/>
    </source>
</evidence>
<dbReference type="PANTHER" id="PTHR22993">
    <property type="entry name" value="FORMAMIDOPYRIMIDINE-DNA GLYCOSYLASE"/>
    <property type="match status" value="1"/>
</dbReference>
<reference evidence="26" key="1">
    <citation type="thesis" date="2020" institute="ProQuest LLC" country="789 East Eisenhower Parkway, Ann Arbor, MI, USA">
        <title>Comparative Genomics and Chromosome Evolution.</title>
        <authorList>
            <person name="Mudd A.B."/>
        </authorList>
    </citation>
    <scope>NUCLEOTIDE SEQUENCE</scope>
    <source>
        <strain evidence="26">237g6f4</strain>
        <tissue evidence="26">Blood</tissue>
    </source>
</reference>
<evidence type="ECO:0000256" key="10">
    <source>
        <dbReference type="ARBA" id="ARBA00022990"/>
    </source>
</evidence>
<comment type="subunit">
    <text evidence="18">Binds EP300.</text>
</comment>
<dbReference type="SMART" id="SM00898">
    <property type="entry name" value="Fapy_DNA_glyco"/>
    <property type="match status" value="1"/>
</dbReference>
<dbReference type="EC" id="4.2.99.18" evidence="3"/>
<comment type="similarity">
    <text evidence="2">Belongs to the FPG family.</text>
</comment>
<keyword evidence="11" id="KW-0238">DNA-binding</keyword>
<dbReference type="GO" id="GO:0003684">
    <property type="term" value="F:damaged DNA binding"/>
    <property type="evidence" value="ECO:0007669"/>
    <property type="project" value="InterPro"/>
</dbReference>
<evidence type="ECO:0000256" key="24">
    <source>
        <dbReference type="SAM" id="MobiDB-lite"/>
    </source>
</evidence>
<evidence type="ECO:0000256" key="13">
    <source>
        <dbReference type="ARBA" id="ARBA00023239"/>
    </source>
</evidence>
<keyword evidence="4" id="KW-0597">Phosphoprotein</keyword>
<evidence type="ECO:0000256" key="23">
    <source>
        <dbReference type="ARBA" id="ARBA00083340"/>
    </source>
</evidence>
<dbReference type="InterPro" id="IPR035937">
    <property type="entry name" value="FPG_N"/>
</dbReference>
<accession>A0AAV6ZMD9</accession>
<evidence type="ECO:0000256" key="5">
    <source>
        <dbReference type="ARBA" id="ARBA00022723"/>
    </source>
</evidence>
<comment type="subcellular location">
    <subcellularLocation>
        <location evidence="1">Nucleus</location>
    </subcellularLocation>
</comment>
<dbReference type="SUPFAM" id="SSF81624">
    <property type="entry name" value="N-terminal domain of MutM-like DNA repair proteins"/>
    <property type="match status" value="1"/>
</dbReference>
<dbReference type="Gene3D" id="3.20.190.10">
    <property type="entry name" value="MutM-like, N-terminal"/>
    <property type="match status" value="1"/>
</dbReference>
<comment type="caution">
    <text evidence="26">The sequence shown here is derived from an EMBL/GenBank/DDBJ whole genome shotgun (WGS) entry which is preliminary data.</text>
</comment>
<name>A0AAV6ZMD9_ENGPU</name>
<keyword evidence="10" id="KW-0007">Acetylation</keyword>
<dbReference type="InterPro" id="IPR015886">
    <property type="entry name" value="H2TH_FPG"/>
</dbReference>
<dbReference type="Gene3D" id="1.10.8.50">
    <property type="match status" value="1"/>
</dbReference>
<dbReference type="GO" id="GO:0005634">
    <property type="term" value="C:nucleus"/>
    <property type="evidence" value="ECO:0007669"/>
    <property type="project" value="UniProtKB-SubCell"/>
</dbReference>
<dbReference type="Proteomes" id="UP000824782">
    <property type="component" value="Unassembled WGS sequence"/>
</dbReference>
<keyword evidence="9" id="KW-0862">Zinc</keyword>
<dbReference type="SUPFAM" id="SSF46946">
    <property type="entry name" value="S13-like H2TH domain"/>
    <property type="match status" value="1"/>
</dbReference>
<evidence type="ECO:0000256" key="8">
    <source>
        <dbReference type="ARBA" id="ARBA00022801"/>
    </source>
</evidence>
<evidence type="ECO:0000256" key="1">
    <source>
        <dbReference type="ARBA" id="ARBA00004123"/>
    </source>
</evidence>
<evidence type="ECO:0000256" key="17">
    <source>
        <dbReference type="ARBA" id="ARBA00056755"/>
    </source>
</evidence>
<keyword evidence="5" id="KW-0479">Metal-binding</keyword>
<dbReference type="GO" id="GO:0006284">
    <property type="term" value="P:base-excision repair"/>
    <property type="evidence" value="ECO:0007669"/>
    <property type="project" value="InterPro"/>
</dbReference>
<keyword evidence="15" id="KW-0511">Multifunctional enzyme</keyword>
<dbReference type="GO" id="GO:0019104">
    <property type="term" value="F:DNA N-glycosylase activity"/>
    <property type="evidence" value="ECO:0007669"/>
    <property type="project" value="InterPro"/>
</dbReference>
<dbReference type="FunFam" id="1.10.8.50:FF:000010">
    <property type="entry name" value="endonuclease 8-like 2"/>
    <property type="match status" value="1"/>
</dbReference>
<evidence type="ECO:0000256" key="18">
    <source>
        <dbReference type="ARBA" id="ARBA00062783"/>
    </source>
</evidence>
<sequence length="302" mass="33823">MPEGPTVRRFFSRVSPFVGQQVVKVGGSTKQIVLQDLMGRWIQDCQVHGKNIYIGFGCSTTHKATAPYAQESEDVGTAEEQSLNDPPPSEATTNDLSSGSGCRWLRFHFGMFGSVRVNEMARAKQGNKKGDWRDPTPRLILHFSGGKFLVFYNCRILECSSPDGDPATDILSPEFDKERALRALAAPRPVCIILMDQRHFSGVGNIIKNEVMFLAGVHPLSLGSLLPTQTLRTLLKHAISYTARWLQCKIQGEPVRYHIYMNEECDKGHKVLKQEIGPEGGLKRLTWYCPVCQERVPPKEHV</sequence>
<keyword evidence="7" id="KW-0863">Zinc-finger</keyword>
<dbReference type="SMART" id="SM01232">
    <property type="entry name" value="H2TH"/>
    <property type="match status" value="1"/>
</dbReference>
<gene>
    <name evidence="26" type="ORF">GDO81_027571</name>
</gene>
<evidence type="ECO:0000256" key="7">
    <source>
        <dbReference type="ARBA" id="ARBA00022771"/>
    </source>
</evidence>
<dbReference type="EMBL" id="WNYA01000072">
    <property type="protein sequence ID" value="KAG8550211.1"/>
    <property type="molecule type" value="Genomic_DNA"/>
</dbReference>
<keyword evidence="6" id="KW-0227">DNA damage</keyword>
<proteinExistence type="inferred from homology"/>
<keyword evidence="14" id="KW-0539">Nucleus</keyword>
<keyword evidence="13" id="KW-0456">Lyase</keyword>
<evidence type="ECO:0000256" key="12">
    <source>
        <dbReference type="ARBA" id="ARBA00023204"/>
    </source>
</evidence>
<evidence type="ECO:0000313" key="26">
    <source>
        <dbReference type="EMBL" id="KAG8550211.1"/>
    </source>
</evidence>
<keyword evidence="12" id="KW-0234">DNA repair</keyword>
<evidence type="ECO:0000256" key="6">
    <source>
        <dbReference type="ARBA" id="ARBA00022763"/>
    </source>
</evidence>
<keyword evidence="8" id="KW-0378">Hydrolase</keyword>
<evidence type="ECO:0000256" key="9">
    <source>
        <dbReference type="ARBA" id="ARBA00022833"/>
    </source>
</evidence>
<evidence type="ECO:0000256" key="15">
    <source>
        <dbReference type="ARBA" id="ARBA00023268"/>
    </source>
</evidence>
<dbReference type="PANTHER" id="PTHR22993:SF29">
    <property type="entry name" value="ENDONUCLEASE 8-LIKE 2"/>
    <property type="match status" value="1"/>
</dbReference>
<comment type="function">
    <text evidence="17">Involved in base excision repair of DNA damaged by oxidation or by mutagenic agents. Has DNA glycosylase activity towards 5-hydroxyuracil and other oxidized derivatives of cytosine with a preference for mismatched double-stranded DNA (DNA bubbles). Has low or no DNA glycosylase activity towards thymine glycol, 2-hydroxyadenine, hypoxanthine and 8-oxoguanine. Has AP (apurinic/apyrimidinic) lyase activity and introduces nicks in the DNA strand. Cleaves the DNA backbone by beta-delta elimination to generate a single-strand break at the site of the removed base with both 3'- and 5'-phosphates.</text>
</comment>
<dbReference type="Pfam" id="PF06831">
    <property type="entry name" value="H2TH"/>
    <property type="match status" value="1"/>
</dbReference>